<keyword evidence="3" id="KW-0234">DNA repair</keyword>
<dbReference type="Gene3D" id="3.90.320.10">
    <property type="match status" value="1"/>
</dbReference>
<reference evidence="6 7" key="1">
    <citation type="journal article" date="2021" name="Sci. Rep.">
        <title>The distribution of antibiotic resistance genes in chicken gut microbiota commensals.</title>
        <authorList>
            <person name="Juricova H."/>
            <person name="Matiasovicova J."/>
            <person name="Kubasova T."/>
            <person name="Cejkova D."/>
            <person name="Rychlik I."/>
        </authorList>
    </citation>
    <scope>NUCLEOTIDE SEQUENCE [LARGE SCALE GENOMIC DNA]</scope>
    <source>
        <strain evidence="6 7">An794</strain>
    </source>
</reference>
<protein>
    <submittedName>
        <fullName evidence="6">PD-(D/E)XK nuclease family protein</fullName>
    </submittedName>
</protein>
<dbReference type="InterPro" id="IPR038726">
    <property type="entry name" value="PDDEXK_AddAB-type"/>
</dbReference>
<evidence type="ECO:0000256" key="4">
    <source>
        <dbReference type="SAM" id="MobiDB-lite"/>
    </source>
</evidence>
<keyword evidence="2" id="KW-0347">Helicase</keyword>
<dbReference type="EMBL" id="JACSNQ010000024">
    <property type="protein sequence ID" value="MBM6775560.1"/>
    <property type="molecule type" value="Genomic_DNA"/>
</dbReference>
<dbReference type="InterPro" id="IPR011604">
    <property type="entry name" value="PDDEXK-like_dom_sf"/>
</dbReference>
<gene>
    <name evidence="6" type="ORF">H9X80_08415</name>
</gene>
<comment type="caution">
    <text evidence="6">The sequence shown here is derived from an EMBL/GenBank/DDBJ whole genome shotgun (WGS) entry which is preliminary data.</text>
</comment>
<evidence type="ECO:0000256" key="1">
    <source>
        <dbReference type="ARBA" id="ARBA00022763"/>
    </source>
</evidence>
<name>A0ABS2F3T7_9ACTN</name>
<dbReference type="SUPFAM" id="SSF52980">
    <property type="entry name" value="Restriction endonuclease-like"/>
    <property type="match status" value="1"/>
</dbReference>
<feature type="region of interest" description="Disordered" evidence="4">
    <location>
        <begin position="1"/>
        <end position="27"/>
    </location>
</feature>
<dbReference type="InterPro" id="IPR011335">
    <property type="entry name" value="Restrct_endonuc-II-like"/>
</dbReference>
<evidence type="ECO:0000313" key="6">
    <source>
        <dbReference type="EMBL" id="MBM6775560.1"/>
    </source>
</evidence>
<feature type="non-terminal residue" evidence="6">
    <location>
        <position position="1"/>
    </location>
</feature>
<evidence type="ECO:0000256" key="2">
    <source>
        <dbReference type="ARBA" id="ARBA00022806"/>
    </source>
</evidence>
<proteinExistence type="predicted"/>
<keyword evidence="2" id="KW-0547">Nucleotide-binding</keyword>
<evidence type="ECO:0000313" key="7">
    <source>
        <dbReference type="Proteomes" id="UP000712527"/>
    </source>
</evidence>
<evidence type="ECO:0000259" key="5">
    <source>
        <dbReference type="Pfam" id="PF12705"/>
    </source>
</evidence>
<keyword evidence="2" id="KW-0067">ATP-binding</keyword>
<evidence type="ECO:0000256" key="3">
    <source>
        <dbReference type="ARBA" id="ARBA00023204"/>
    </source>
</evidence>
<dbReference type="Proteomes" id="UP000712527">
    <property type="component" value="Unassembled WGS sequence"/>
</dbReference>
<organism evidence="6 7">
    <name type="scientific">Olsenella profusa</name>
    <dbReference type="NCBI Taxonomy" id="138595"/>
    <lineage>
        <taxon>Bacteria</taxon>
        <taxon>Bacillati</taxon>
        <taxon>Actinomycetota</taxon>
        <taxon>Coriobacteriia</taxon>
        <taxon>Coriobacteriales</taxon>
        <taxon>Atopobiaceae</taxon>
        <taxon>Olsenella</taxon>
    </lineage>
</organism>
<keyword evidence="2" id="KW-0378">Hydrolase</keyword>
<accession>A0ABS2F3T7</accession>
<keyword evidence="7" id="KW-1185">Reference proteome</keyword>
<sequence>PEPDAAAPALEAPVPASEAPAPDVPVPAPFDLYEVEPDAPAEPGTWRAREGVFSYTSVRALLAEDAAEAGGRPVTPTRAERDAEAAGAPAIDDADRATNLGSAFHELAQAMVESGRPVDGERVAAQARRWNLSARAEARLRAALARWEGSSLRAEALAWPHVRAEVPFFQSRPASPYGDFLEGAIDLLCTSEDGRRALVVDYKTGDAGLTSEEVRARHAMQAEFYAGVLLAEGFEHVACAFVCVERDDASAPGEPLVARYAFDA</sequence>
<feature type="domain" description="PD-(D/E)XK endonuclease-like" evidence="5">
    <location>
        <begin position="87"/>
        <end position="234"/>
    </location>
</feature>
<dbReference type="RefSeq" id="WP_204793893.1">
    <property type="nucleotide sequence ID" value="NZ_JACSNQ010000024.1"/>
</dbReference>
<keyword evidence="1" id="KW-0227">DNA damage</keyword>
<feature type="compositionally biased region" description="Low complexity" evidence="4">
    <location>
        <begin position="1"/>
        <end position="21"/>
    </location>
</feature>
<dbReference type="Pfam" id="PF12705">
    <property type="entry name" value="PDDEXK_1"/>
    <property type="match status" value="1"/>
</dbReference>